<dbReference type="EMBL" id="FXTP01000003">
    <property type="protein sequence ID" value="SMO51067.1"/>
    <property type="molecule type" value="Genomic_DNA"/>
</dbReference>
<evidence type="ECO:0000313" key="3">
    <source>
        <dbReference type="EMBL" id="SMO51067.1"/>
    </source>
</evidence>
<dbReference type="Proteomes" id="UP000317557">
    <property type="component" value="Unassembled WGS sequence"/>
</dbReference>
<keyword evidence="3" id="KW-0808">Transferase</keyword>
<feature type="transmembrane region" description="Helical" evidence="1">
    <location>
        <begin position="36"/>
        <end position="59"/>
    </location>
</feature>
<keyword evidence="1" id="KW-0472">Membrane</keyword>
<dbReference type="InterPro" id="IPR010559">
    <property type="entry name" value="Sig_transdc_His_kin_internal"/>
</dbReference>
<reference evidence="3 4" key="1">
    <citation type="submission" date="2017-05" db="EMBL/GenBank/DDBJ databases">
        <authorList>
            <person name="Varghese N."/>
            <person name="Submissions S."/>
        </authorList>
    </citation>
    <scope>NUCLEOTIDE SEQUENCE [LARGE SCALE GENOMIC DNA]</scope>
    <source>
        <strain evidence="3 4">DSM 21985</strain>
    </source>
</reference>
<feature type="transmembrane region" description="Helical" evidence="1">
    <location>
        <begin position="12"/>
        <end position="30"/>
    </location>
</feature>
<feature type="domain" description="Signal transduction histidine kinase internal region" evidence="2">
    <location>
        <begin position="153"/>
        <end position="228"/>
    </location>
</feature>
<dbReference type="GO" id="GO:0000155">
    <property type="term" value="F:phosphorelay sensor kinase activity"/>
    <property type="evidence" value="ECO:0007669"/>
    <property type="project" value="InterPro"/>
</dbReference>
<dbReference type="RefSeq" id="WP_142453550.1">
    <property type="nucleotide sequence ID" value="NZ_FXTP01000003.1"/>
</dbReference>
<dbReference type="OrthoDB" id="9792992at2"/>
<organism evidence="3 4">
    <name type="scientific">Gracilimonas mengyeensis</name>
    <dbReference type="NCBI Taxonomy" id="1302730"/>
    <lineage>
        <taxon>Bacteria</taxon>
        <taxon>Pseudomonadati</taxon>
        <taxon>Balneolota</taxon>
        <taxon>Balneolia</taxon>
        <taxon>Balneolales</taxon>
        <taxon>Balneolaceae</taxon>
        <taxon>Gracilimonas</taxon>
    </lineage>
</organism>
<dbReference type="PANTHER" id="PTHR34220:SF7">
    <property type="entry name" value="SENSOR HISTIDINE KINASE YPDA"/>
    <property type="match status" value="1"/>
</dbReference>
<proteinExistence type="predicted"/>
<evidence type="ECO:0000259" key="2">
    <source>
        <dbReference type="Pfam" id="PF06580"/>
    </source>
</evidence>
<dbReference type="PANTHER" id="PTHR34220">
    <property type="entry name" value="SENSOR HISTIDINE KINASE YPDA"/>
    <property type="match status" value="1"/>
</dbReference>
<keyword evidence="1" id="KW-0812">Transmembrane</keyword>
<feature type="transmembrane region" description="Helical" evidence="1">
    <location>
        <begin position="71"/>
        <end position="89"/>
    </location>
</feature>
<protein>
    <submittedName>
        <fullName evidence="3">Histidine kinase</fullName>
    </submittedName>
</protein>
<evidence type="ECO:0000313" key="4">
    <source>
        <dbReference type="Proteomes" id="UP000317557"/>
    </source>
</evidence>
<gene>
    <name evidence="3" type="ORF">SAMN06265219_103125</name>
</gene>
<feature type="transmembrane region" description="Helical" evidence="1">
    <location>
        <begin position="109"/>
        <end position="131"/>
    </location>
</feature>
<sequence length="342" mass="40130">MLVSLKRKTLFQLLFWIFIASINYMFAFNIMSPKSALLACSVNTLFQMLAFYLNTFWVFPKFFNRPNYIHYFLVSLFTILLIATMQTGIELTWLQPLIEAKIPNIQIPRFFIALRIFVWLSLMYVISLVFLTQEKLNQEMSFKNELVEEKLEAELELLKNQIQPHFIFNALNNIYSLAYRKSDETPDSILKLSEMLRYVLEDCAKDNVLLQQEIDYIKNYISFKKMKTPYKEHISFDYSEADPAVQLAPMLFIPFIENSFKYSRIEEFPNAYIDISLRTSLKKIYFHLQNSIPPGSGAKSGSGTGIKNVQKRLDILYPEDNKLDITDEEYCFDVKLELNIGE</sequence>
<dbReference type="GO" id="GO:0016020">
    <property type="term" value="C:membrane"/>
    <property type="evidence" value="ECO:0007669"/>
    <property type="project" value="InterPro"/>
</dbReference>
<dbReference type="AlphaFoldDB" id="A0A521BV71"/>
<keyword evidence="3" id="KW-0418">Kinase</keyword>
<dbReference type="InterPro" id="IPR050640">
    <property type="entry name" value="Bact_2-comp_sensor_kinase"/>
</dbReference>
<evidence type="ECO:0000256" key="1">
    <source>
        <dbReference type="SAM" id="Phobius"/>
    </source>
</evidence>
<accession>A0A521BV71</accession>
<keyword evidence="1" id="KW-1133">Transmembrane helix</keyword>
<dbReference type="Pfam" id="PF06580">
    <property type="entry name" value="His_kinase"/>
    <property type="match status" value="1"/>
</dbReference>
<name>A0A521BV71_9BACT</name>
<keyword evidence="4" id="KW-1185">Reference proteome</keyword>